<dbReference type="NCBIfam" id="TIGR03062">
    <property type="entry name" value="pip_yhgE_Cterm"/>
    <property type="match status" value="1"/>
</dbReference>
<dbReference type="RefSeq" id="WP_123208018.1">
    <property type="nucleotide sequence ID" value="NZ_JBHTHO010000013.1"/>
</dbReference>
<evidence type="ECO:0000256" key="3">
    <source>
        <dbReference type="ARBA" id="ARBA00022989"/>
    </source>
</evidence>
<dbReference type="InterPro" id="IPR017501">
    <property type="entry name" value="Phage_infect_YhgE_C"/>
</dbReference>
<dbReference type="PANTHER" id="PTHR43077">
    <property type="entry name" value="TRANSPORT PERMEASE YVFS-RELATED"/>
    <property type="match status" value="1"/>
</dbReference>
<evidence type="ECO:0000256" key="6">
    <source>
        <dbReference type="SAM" id="MobiDB-lite"/>
    </source>
</evidence>
<dbReference type="Gene3D" id="3.40.1710.10">
    <property type="entry name" value="abc type-2 transporter like domain"/>
    <property type="match status" value="1"/>
</dbReference>
<dbReference type="Pfam" id="PF12698">
    <property type="entry name" value="ABC2_membrane_3"/>
    <property type="match status" value="2"/>
</dbReference>
<feature type="transmembrane region" description="Helical" evidence="7">
    <location>
        <begin position="622"/>
        <end position="644"/>
    </location>
</feature>
<reference evidence="10" key="1">
    <citation type="submission" date="2018-05" db="EMBL/GenBank/DDBJ databases">
        <title>Genome Sequencing of selected type strains of the family Eggerthellaceae.</title>
        <authorList>
            <person name="Danylec N."/>
            <person name="Stoll D.A."/>
            <person name="Doetsch A."/>
            <person name="Huch M."/>
        </authorList>
    </citation>
    <scope>NUCLEOTIDE SEQUENCE [LARGE SCALE GENOMIC DNA]</scope>
    <source>
        <strain evidence="10">DSM 24851</strain>
    </source>
</reference>
<keyword evidence="2 7" id="KW-0812">Transmembrane</keyword>
<organism evidence="9 10">
    <name type="scientific">Slackia equolifaciens</name>
    <dbReference type="NCBI Taxonomy" id="498718"/>
    <lineage>
        <taxon>Bacteria</taxon>
        <taxon>Bacillati</taxon>
        <taxon>Actinomycetota</taxon>
        <taxon>Coriobacteriia</taxon>
        <taxon>Eggerthellales</taxon>
        <taxon>Eggerthellaceae</taxon>
        <taxon>Slackia</taxon>
    </lineage>
</organism>
<dbReference type="OrthoDB" id="9811483at2"/>
<dbReference type="InterPro" id="IPR051328">
    <property type="entry name" value="T7SS_ABC-Transporter"/>
</dbReference>
<feature type="transmembrane region" description="Helical" evidence="7">
    <location>
        <begin position="566"/>
        <end position="589"/>
    </location>
</feature>
<feature type="region of interest" description="Disordered" evidence="6">
    <location>
        <begin position="851"/>
        <end position="893"/>
    </location>
</feature>
<evidence type="ECO:0000313" key="9">
    <source>
        <dbReference type="EMBL" id="RNL42160.1"/>
    </source>
</evidence>
<dbReference type="InterPro" id="IPR013525">
    <property type="entry name" value="ABC2_TM"/>
</dbReference>
<dbReference type="PANTHER" id="PTHR43077:SF10">
    <property type="entry name" value="TRANSPORT PERMEASE PROTEIN"/>
    <property type="match status" value="1"/>
</dbReference>
<evidence type="ECO:0000256" key="1">
    <source>
        <dbReference type="ARBA" id="ARBA00004141"/>
    </source>
</evidence>
<evidence type="ECO:0000256" key="4">
    <source>
        <dbReference type="ARBA" id="ARBA00023136"/>
    </source>
</evidence>
<accession>A0A3N0B5J4</accession>
<dbReference type="InterPro" id="IPR017500">
    <property type="entry name" value="Phage_infect_YhgE_N"/>
</dbReference>
<proteinExistence type="predicted"/>
<evidence type="ECO:0000313" key="10">
    <source>
        <dbReference type="Proteomes" id="UP000269591"/>
    </source>
</evidence>
<feature type="transmembrane region" description="Helical" evidence="7">
    <location>
        <begin position="523"/>
        <end position="546"/>
    </location>
</feature>
<dbReference type="Proteomes" id="UP000269591">
    <property type="component" value="Unassembled WGS sequence"/>
</dbReference>
<feature type="transmembrane region" description="Helical" evidence="7">
    <location>
        <begin position="683"/>
        <end position="704"/>
    </location>
</feature>
<evidence type="ECO:0000259" key="8">
    <source>
        <dbReference type="Pfam" id="PF12698"/>
    </source>
</evidence>
<keyword evidence="4 7" id="KW-0472">Membrane</keyword>
<evidence type="ECO:0000256" key="5">
    <source>
        <dbReference type="SAM" id="Coils"/>
    </source>
</evidence>
<evidence type="ECO:0000256" key="2">
    <source>
        <dbReference type="ARBA" id="ARBA00022692"/>
    </source>
</evidence>
<evidence type="ECO:0000256" key="7">
    <source>
        <dbReference type="SAM" id="Phobius"/>
    </source>
</evidence>
<feature type="domain" description="ABC-2 type transporter transmembrane" evidence="8">
    <location>
        <begin position="476"/>
        <end position="698"/>
    </location>
</feature>
<comment type="caution">
    <text evidence="9">The sequence shown here is derived from an EMBL/GenBank/DDBJ whole genome shotgun (WGS) entry which is preliminary data.</text>
</comment>
<feature type="transmembrane region" description="Helical" evidence="7">
    <location>
        <begin position="793"/>
        <end position="813"/>
    </location>
</feature>
<keyword evidence="5" id="KW-0175">Coiled coil</keyword>
<feature type="domain" description="ABC-2 type transporter transmembrane" evidence="8">
    <location>
        <begin position="27"/>
        <end position="160"/>
    </location>
</feature>
<feature type="coiled-coil region" evidence="5">
    <location>
        <begin position="206"/>
        <end position="240"/>
    </location>
</feature>
<dbReference type="AlphaFoldDB" id="A0A3N0B5J4"/>
<feature type="transmembrane region" description="Helical" evidence="7">
    <location>
        <begin position="20"/>
        <end position="44"/>
    </location>
</feature>
<name>A0A3N0B5J4_9ACTN</name>
<gene>
    <name evidence="9" type="ORF">DMP06_01800</name>
</gene>
<comment type="subcellular location">
    <subcellularLocation>
        <location evidence="1">Membrane</location>
        <topology evidence="1">Multi-pass membrane protein</topology>
    </subcellularLocation>
</comment>
<dbReference type="GO" id="GO:0140359">
    <property type="term" value="F:ABC-type transporter activity"/>
    <property type="evidence" value="ECO:0007669"/>
    <property type="project" value="InterPro"/>
</dbReference>
<dbReference type="EMBL" id="QIBX01000001">
    <property type="protein sequence ID" value="RNL42160.1"/>
    <property type="molecule type" value="Genomic_DNA"/>
</dbReference>
<sequence>MGNVFRVFARDVKRVAKVPAAWLVALFLIVLPSLYAWFNVIGFWNPYENTGNLRICVVNEDAGTHDEVLGDLDLGSQIVDQLKDNDQLGWDFVDRDQAMQAVESGDAYAAFVIPQDFSSDMATILTGDFTAPKLEYYVNEKTGPVAPKITDTGATTLDTTVNDTFVSTASEAVAKGIDEWLGDSKTDLETAQGGAIDRLDAASGDVADARDALDELAASAEEAQGKADDAKQTLADAKAQAVLLSSALGDVSALTGEATSGIVSFSTSMGSVLDQGSLLLSQSSAQTNAAIGQTASGIVAAQGDVDAAISRANAVVQENAQMAEALDAIVAGLPEGEGKDALAQAVALLQGANDQAQQTLDGLSVLSSDITGTATSVSGASGSVDSAVQGTIESVDGFRASLSNDTVPSLSAGLGQIGTAANGLSSTVSGQVVLIDQTSSALDELKSTLQLSADALTQTDDLLAGIQSDFDTAATDIKALGSSNAIQELFDGDLDPQKVADFMMSPTTVQTEKLYPLNAYGSAMAPLFINLTLWIGAFMLMVIMRIEVDGEGVPGIKAWQRYLGRWLLLAFMVALQAIVCVTGCLAIGVQTASVPAFYLTAIGASLAYLSIQYALSGTLQHVGMGLCIILVFIQIPAATGLYPIEMTTGFFQAVYPAFPFTYGINAMREVIGGFYDGAWLHDMGVLAAFFVAFMAIGLAARPYVANLNRLFARQLEESDLINSEAVQLPERRYRLAQLIRVLSDRDEYRDAIKARATRFMKMYPRLKAGALVLGVAVPVAAMTVLAVTQAEKVVMLTVLLAWFVLLVGFLIVVEYVRDSLVRQAALDSMTDDEVLSPYVDRSKVERWHDSEAKVAHHAAHAPGSPMARPTVNPVIPRGKHAAGQKNPPKGGVR</sequence>
<protein>
    <submittedName>
        <fullName evidence="9">YhgE/Pip domain-containing protein</fullName>
    </submittedName>
</protein>
<keyword evidence="10" id="KW-1185">Reference proteome</keyword>
<feature type="transmembrane region" description="Helical" evidence="7">
    <location>
        <begin position="768"/>
        <end position="787"/>
    </location>
</feature>
<dbReference type="GO" id="GO:0016020">
    <property type="term" value="C:membrane"/>
    <property type="evidence" value="ECO:0007669"/>
    <property type="project" value="UniProtKB-SubCell"/>
</dbReference>
<dbReference type="NCBIfam" id="TIGR03061">
    <property type="entry name" value="pip_yhgE_Nterm"/>
    <property type="match status" value="1"/>
</dbReference>
<keyword evidence="3 7" id="KW-1133">Transmembrane helix</keyword>
<feature type="transmembrane region" description="Helical" evidence="7">
    <location>
        <begin position="595"/>
        <end position="615"/>
    </location>
</feature>